<dbReference type="Proteomes" id="UP000033856">
    <property type="component" value="Unassembled WGS sequence"/>
</dbReference>
<keyword evidence="1" id="KW-0472">Membrane</keyword>
<proteinExistence type="predicted"/>
<name>A0A0G1ADS4_9BACT</name>
<keyword evidence="1" id="KW-1133">Transmembrane helix</keyword>
<feature type="transmembrane region" description="Helical" evidence="1">
    <location>
        <begin position="48"/>
        <end position="71"/>
    </location>
</feature>
<dbReference type="AlphaFoldDB" id="A0A0G1ADS4"/>
<keyword evidence="1" id="KW-0812">Transmembrane</keyword>
<feature type="transmembrane region" description="Helical" evidence="1">
    <location>
        <begin position="6"/>
        <end position="27"/>
    </location>
</feature>
<evidence type="ECO:0000313" key="2">
    <source>
        <dbReference type="EMBL" id="KKS23448.1"/>
    </source>
</evidence>
<organism evidence="2 3">
    <name type="scientific">Candidatus Jorgensenbacteria bacterium GW2011_GWF2_41_8</name>
    <dbReference type="NCBI Taxonomy" id="1618667"/>
    <lineage>
        <taxon>Bacteria</taxon>
        <taxon>Candidatus Joergenseniibacteriota</taxon>
    </lineage>
</organism>
<dbReference type="EMBL" id="LCCD01000050">
    <property type="protein sequence ID" value="KKS23448.1"/>
    <property type="molecule type" value="Genomic_DNA"/>
</dbReference>
<evidence type="ECO:0000256" key="1">
    <source>
        <dbReference type="SAM" id="Phobius"/>
    </source>
</evidence>
<sequence>MKILAYWLLTLAISIIVTAALSGPVFYQRALVEVGKLEVLGRHFDSIWMFRLAFYGQFLPLYVALTMAVYWLYDRVDWFGNKWWIISLTFLLADRISATFWIWRFNKELPDIWMILGMIALAGFMTVSMAQHN</sequence>
<feature type="transmembrane region" description="Helical" evidence="1">
    <location>
        <begin position="83"/>
        <end position="103"/>
    </location>
</feature>
<accession>A0A0G1ADS4</accession>
<reference evidence="2 3" key="1">
    <citation type="journal article" date="2015" name="Nature">
        <title>rRNA introns, odd ribosomes, and small enigmatic genomes across a large radiation of phyla.</title>
        <authorList>
            <person name="Brown C.T."/>
            <person name="Hug L.A."/>
            <person name="Thomas B.C."/>
            <person name="Sharon I."/>
            <person name="Castelle C.J."/>
            <person name="Singh A."/>
            <person name="Wilkins M.J."/>
            <person name="Williams K.H."/>
            <person name="Banfield J.F."/>
        </authorList>
    </citation>
    <scope>NUCLEOTIDE SEQUENCE [LARGE SCALE GENOMIC DNA]</scope>
</reference>
<comment type="caution">
    <text evidence="2">The sequence shown here is derived from an EMBL/GenBank/DDBJ whole genome shotgun (WGS) entry which is preliminary data.</text>
</comment>
<gene>
    <name evidence="2" type="ORF">UU83_C0050G0005</name>
</gene>
<protein>
    <submittedName>
        <fullName evidence="2">Uncharacterized protein</fullName>
    </submittedName>
</protein>
<evidence type="ECO:0000313" key="3">
    <source>
        <dbReference type="Proteomes" id="UP000033856"/>
    </source>
</evidence>
<feature type="transmembrane region" description="Helical" evidence="1">
    <location>
        <begin position="112"/>
        <end position="130"/>
    </location>
</feature>